<evidence type="ECO:0000313" key="8">
    <source>
        <dbReference type="Proteomes" id="UP000306808"/>
    </source>
</evidence>
<evidence type="ECO:0000256" key="2">
    <source>
        <dbReference type="ARBA" id="ARBA00023015"/>
    </source>
</evidence>
<evidence type="ECO:0000256" key="3">
    <source>
        <dbReference type="ARBA" id="ARBA00023082"/>
    </source>
</evidence>
<dbReference type="RefSeq" id="WP_136901932.1">
    <property type="nucleotide sequence ID" value="NZ_SUME01000005.1"/>
</dbReference>
<dbReference type="PANTHER" id="PTHR43133">
    <property type="entry name" value="RNA POLYMERASE ECF-TYPE SIGMA FACTO"/>
    <property type="match status" value="1"/>
</dbReference>
<gene>
    <name evidence="7" type="ORF">FAZ15_13970</name>
</gene>
<dbReference type="InterPro" id="IPR036388">
    <property type="entry name" value="WH-like_DNA-bd_sf"/>
</dbReference>
<dbReference type="AlphaFoldDB" id="A0A4U0NZ40"/>
<dbReference type="InterPro" id="IPR007627">
    <property type="entry name" value="RNA_pol_sigma70_r2"/>
</dbReference>
<dbReference type="InterPro" id="IPR013324">
    <property type="entry name" value="RNA_pol_sigma_r3/r4-like"/>
</dbReference>
<accession>A0A4U0NZ40</accession>
<dbReference type="Pfam" id="PF04542">
    <property type="entry name" value="Sigma70_r2"/>
    <property type="match status" value="1"/>
</dbReference>
<dbReference type="InterPro" id="IPR014284">
    <property type="entry name" value="RNA_pol_sigma-70_dom"/>
</dbReference>
<reference evidence="7 8" key="1">
    <citation type="submission" date="2019-04" db="EMBL/GenBank/DDBJ databases">
        <title>Sphingobacterium olei sp. nov., isolated from oil-contaminated soil.</title>
        <authorList>
            <person name="Liu B."/>
        </authorList>
    </citation>
    <scope>NUCLEOTIDE SEQUENCE [LARGE SCALE GENOMIC DNA]</scope>
    <source>
        <strain evidence="7 8">HAL-9</strain>
    </source>
</reference>
<feature type="domain" description="RNA polymerase sigma factor 70 region 4 type 2" evidence="6">
    <location>
        <begin position="125"/>
        <end position="177"/>
    </location>
</feature>
<evidence type="ECO:0000256" key="4">
    <source>
        <dbReference type="ARBA" id="ARBA00023163"/>
    </source>
</evidence>
<keyword evidence="2" id="KW-0805">Transcription regulation</keyword>
<dbReference type="Gene3D" id="1.10.1740.10">
    <property type="match status" value="1"/>
</dbReference>
<comment type="similarity">
    <text evidence="1">Belongs to the sigma-70 factor family. ECF subfamily.</text>
</comment>
<evidence type="ECO:0000256" key="1">
    <source>
        <dbReference type="ARBA" id="ARBA00010641"/>
    </source>
</evidence>
<feature type="domain" description="RNA polymerase sigma-70 region 2" evidence="5">
    <location>
        <begin position="28"/>
        <end position="86"/>
    </location>
</feature>
<dbReference type="InterPro" id="IPR039425">
    <property type="entry name" value="RNA_pol_sigma-70-like"/>
</dbReference>
<comment type="caution">
    <text evidence="7">The sequence shown here is derived from an EMBL/GenBank/DDBJ whole genome shotgun (WGS) entry which is preliminary data.</text>
</comment>
<evidence type="ECO:0000313" key="7">
    <source>
        <dbReference type="EMBL" id="TJZ59990.1"/>
    </source>
</evidence>
<name>A0A4U0NZ40_9SPHI</name>
<evidence type="ECO:0000259" key="5">
    <source>
        <dbReference type="Pfam" id="PF04542"/>
    </source>
</evidence>
<dbReference type="InterPro" id="IPR013325">
    <property type="entry name" value="RNA_pol_sigma_r2"/>
</dbReference>
<dbReference type="GO" id="GO:0003677">
    <property type="term" value="F:DNA binding"/>
    <property type="evidence" value="ECO:0007669"/>
    <property type="project" value="InterPro"/>
</dbReference>
<dbReference type="EMBL" id="SUME01000005">
    <property type="protein sequence ID" value="TJZ59990.1"/>
    <property type="molecule type" value="Genomic_DNA"/>
</dbReference>
<protein>
    <submittedName>
        <fullName evidence="7">RNA polymerase sigma-70 factor</fullName>
    </submittedName>
</protein>
<dbReference type="InterPro" id="IPR014327">
    <property type="entry name" value="RNA_pol_sigma70_bacteroid"/>
</dbReference>
<dbReference type="GO" id="GO:0016987">
    <property type="term" value="F:sigma factor activity"/>
    <property type="evidence" value="ECO:0007669"/>
    <property type="project" value="UniProtKB-KW"/>
</dbReference>
<keyword evidence="8" id="KW-1185">Reference proteome</keyword>
<organism evidence="7 8">
    <name type="scientific">Sphingobacterium olei</name>
    <dbReference type="NCBI Taxonomy" id="2571155"/>
    <lineage>
        <taxon>Bacteria</taxon>
        <taxon>Pseudomonadati</taxon>
        <taxon>Bacteroidota</taxon>
        <taxon>Sphingobacteriia</taxon>
        <taxon>Sphingobacteriales</taxon>
        <taxon>Sphingobacteriaceae</taxon>
        <taxon>Sphingobacterium</taxon>
    </lineage>
</organism>
<dbReference type="SUPFAM" id="SSF88946">
    <property type="entry name" value="Sigma2 domain of RNA polymerase sigma factors"/>
    <property type="match status" value="1"/>
</dbReference>
<dbReference type="PANTHER" id="PTHR43133:SF46">
    <property type="entry name" value="RNA POLYMERASE SIGMA-70 FACTOR ECF SUBFAMILY"/>
    <property type="match status" value="1"/>
</dbReference>
<dbReference type="Pfam" id="PF08281">
    <property type="entry name" value="Sigma70_r4_2"/>
    <property type="match status" value="1"/>
</dbReference>
<keyword evidence="4" id="KW-0804">Transcription</keyword>
<evidence type="ECO:0000259" key="6">
    <source>
        <dbReference type="Pfam" id="PF08281"/>
    </source>
</evidence>
<dbReference type="NCBIfam" id="TIGR02985">
    <property type="entry name" value="Sig70_bacteroi1"/>
    <property type="match status" value="1"/>
</dbReference>
<keyword evidence="3" id="KW-0731">Sigma factor</keyword>
<dbReference type="NCBIfam" id="TIGR02937">
    <property type="entry name" value="sigma70-ECF"/>
    <property type="match status" value="1"/>
</dbReference>
<dbReference type="InterPro" id="IPR013249">
    <property type="entry name" value="RNA_pol_sigma70_r4_t2"/>
</dbReference>
<sequence length="189" mass="22056">MTAYINKSDQELLELLYKGDEGAFTAIYDRYWKKLFVIASNRLSEWEEAEEIVQDIFVSLWTRRHRLNLTSTLSRYLAVSVKYRVFTAINKSYTQKQYLDTVLALDATQIDDSTQELLAFEELQRELESYVSDLPEKCQLVFRMSREQGYSQKQIAAKLQISEKTVEAHLGKAFKTLRTKLSSFVTLLL</sequence>
<dbReference type="SUPFAM" id="SSF88659">
    <property type="entry name" value="Sigma3 and sigma4 domains of RNA polymerase sigma factors"/>
    <property type="match status" value="1"/>
</dbReference>
<dbReference type="Proteomes" id="UP000306808">
    <property type="component" value="Unassembled WGS sequence"/>
</dbReference>
<dbReference type="Gene3D" id="1.10.10.10">
    <property type="entry name" value="Winged helix-like DNA-binding domain superfamily/Winged helix DNA-binding domain"/>
    <property type="match status" value="1"/>
</dbReference>
<proteinExistence type="inferred from homology"/>
<dbReference type="GO" id="GO:0006352">
    <property type="term" value="P:DNA-templated transcription initiation"/>
    <property type="evidence" value="ECO:0007669"/>
    <property type="project" value="InterPro"/>
</dbReference>
<dbReference type="OrthoDB" id="1097528at2"/>